<feature type="domain" description="Geminivirus AL1 replication-associated protein central" evidence="1">
    <location>
        <begin position="30"/>
        <end position="137"/>
    </location>
</feature>
<dbReference type="InterPro" id="IPR027417">
    <property type="entry name" value="P-loop_NTPase"/>
</dbReference>
<dbReference type="Proteomes" id="UP000663872">
    <property type="component" value="Unassembled WGS sequence"/>
</dbReference>
<organism evidence="2 3">
    <name type="scientific">Rotaria socialis</name>
    <dbReference type="NCBI Taxonomy" id="392032"/>
    <lineage>
        <taxon>Eukaryota</taxon>
        <taxon>Metazoa</taxon>
        <taxon>Spiralia</taxon>
        <taxon>Gnathifera</taxon>
        <taxon>Rotifera</taxon>
        <taxon>Eurotatoria</taxon>
        <taxon>Bdelloidea</taxon>
        <taxon>Philodinida</taxon>
        <taxon>Philodinidae</taxon>
        <taxon>Rotaria</taxon>
    </lineage>
</organism>
<evidence type="ECO:0000313" key="2">
    <source>
        <dbReference type="EMBL" id="CAF3400413.1"/>
    </source>
</evidence>
<dbReference type="EMBL" id="CAJNYT010001229">
    <property type="protein sequence ID" value="CAF3400413.1"/>
    <property type="molecule type" value="Genomic_DNA"/>
</dbReference>
<comment type="caution">
    <text evidence="2">The sequence shown here is derived from an EMBL/GenBank/DDBJ whole genome shotgun (WGS) entry which is preliminary data.</text>
</comment>
<reference evidence="2" key="1">
    <citation type="submission" date="2021-02" db="EMBL/GenBank/DDBJ databases">
        <authorList>
            <person name="Nowell W R."/>
        </authorList>
    </citation>
    <scope>NUCLEOTIDE SEQUENCE</scope>
</reference>
<proteinExistence type="predicted"/>
<dbReference type="InterPro" id="IPR022692">
    <property type="entry name" value="Gemini_AL1_REP_central"/>
</dbReference>
<evidence type="ECO:0000313" key="3">
    <source>
        <dbReference type="Proteomes" id="UP000663872"/>
    </source>
</evidence>
<sequence>LSQERYIESSVRSSKKQKSSFKDYYREKQQEAASTALKQPSLANAVAVIKDTFPFEYLTFGNQMRGNIEYELQQIEKQKEIEYKPVYDSTSFKIPEEHRNKIKEWLEYDFHMRIEGNITRSRCLFLIGPTQHGKTSWARSLGSHRSFSINFSLREWHKDVKYIILDDISWKDISPIAKGLLIAPGKIILTDKYMTKIELDNNKPCIVCVNDKEGDIILNSDTDNYWKTNGPVSKSRKRRRLADGKSYGGGAGRITKALEHKLADSYGVAIRQSSEWAKNLDEGDAVKLIERRCRAAFLHNIKNPNGELQHGLCQTEPYSWYSYQKDKYVPLKQKIDPAKQIKRLDPIFLEILTPMIDTLTNPILLRRCLRGATQNANESINSVVWSILPKSKYHGYRSIRGAAAISLIFFNRGRSGLAEFFDQVGIPVTDELLCVLLGKDCKRIEKTIILNDMISSNDEKNSNDSKCRVKRRSAEQSDVVLSEATSFHASYPEEIIALEFKSNISSGTASSHDPLRRVIHEAFLNVNRKDGSAVRNYSSAQRAIERKRKTEDLPLPRPTSFNDILIPDELNVTNGGDQFVLYDNESPNHRMIILISDDDLDCGRSLPLVYCSIAGNSQAIYDEMFDVILKNVYPHPKSITIDFEKAVKNATLGLQQLFKENNDVRHLLKNFRSSALIPEQSVIAGLENCKLIHQTPSTTLSITMKTIILVDQFAIIDTVLLVIRIPRGIFMFALINNYQERTIQ</sequence>
<feature type="non-terminal residue" evidence="2">
    <location>
        <position position="744"/>
    </location>
</feature>
<accession>A0A818A154</accession>
<dbReference type="Pfam" id="PF08283">
    <property type="entry name" value="Gemini_AL1_M"/>
    <property type="match status" value="1"/>
</dbReference>
<dbReference type="GO" id="GO:0016888">
    <property type="term" value="F:DNA endonuclease activity, producing 5'-phosphomonoesters"/>
    <property type="evidence" value="ECO:0007669"/>
    <property type="project" value="InterPro"/>
</dbReference>
<gene>
    <name evidence="2" type="ORF">GRG538_LOCUS9954</name>
</gene>
<dbReference type="SUPFAM" id="SSF52540">
    <property type="entry name" value="P-loop containing nucleoside triphosphate hydrolases"/>
    <property type="match status" value="1"/>
</dbReference>
<dbReference type="AlphaFoldDB" id="A0A818A154"/>
<feature type="non-terminal residue" evidence="2">
    <location>
        <position position="1"/>
    </location>
</feature>
<name>A0A818A154_9BILA</name>
<evidence type="ECO:0000259" key="1">
    <source>
        <dbReference type="Pfam" id="PF08283"/>
    </source>
</evidence>
<protein>
    <recommendedName>
        <fullName evidence="1">Geminivirus AL1 replication-associated protein central domain-containing protein</fullName>
    </recommendedName>
</protein>